<sequence>MGGNVCCCFAFDLCS</sequence>
<organism evidence="1">
    <name type="scientific">Rhizophora mucronata</name>
    <name type="common">Asiatic mangrove</name>
    <dbReference type="NCBI Taxonomy" id="61149"/>
    <lineage>
        <taxon>Eukaryota</taxon>
        <taxon>Viridiplantae</taxon>
        <taxon>Streptophyta</taxon>
        <taxon>Embryophyta</taxon>
        <taxon>Tracheophyta</taxon>
        <taxon>Spermatophyta</taxon>
        <taxon>Magnoliopsida</taxon>
        <taxon>eudicotyledons</taxon>
        <taxon>Gunneridae</taxon>
        <taxon>Pentapetalae</taxon>
        <taxon>rosids</taxon>
        <taxon>fabids</taxon>
        <taxon>Malpighiales</taxon>
        <taxon>Rhizophoraceae</taxon>
        <taxon>Rhizophora</taxon>
    </lineage>
</organism>
<protein>
    <submittedName>
        <fullName evidence="1">Uncharacterized protein</fullName>
    </submittedName>
</protein>
<name>A0A2P2P8X0_RHIMU</name>
<accession>A0A2P2P8X0</accession>
<reference evidence="1" key="1">
    <citation type="submission" date="2018-02" db="EMBL/GenBank/DDBJ databases">
        <title>Rhizophora mucronata_Transcriptome.</title>
        <authorList>
            <person name="Meera S.P."/>
            <person name="Sreeshan A."/>
            <person name="Augustine A."/>
        </authorList>
    </citation>
    <scope>NUCLEOTIDE SEQUENCE</scope>
    <source>
        <tissue evidence="1">Leaf</tissue>
    </source>
</reference>
<evidence type="ECO:0000313" key="1">
    <source>
        <dbReference type="EMBL" id="MBX51196.1"/>
    </source>
</evidence>
<proteinExistence type="predicted"/>
<dbReference type="EMBL" id="GGEC01070712">
    <property type="protein sequence ID" value="MBX51196.1"/>
    <property type="molecule type" value="Transcribed_RNA"/>
</dbReference>